<name>A0A2P2JCE4_RHIMU</name>
<organism evidence="1">
    <name type="scientific">Rhizophora mucronata</name>
    <name type="common">Asiatic mangrove</name>
    <dbReference type="NCBI Taxonomy" id="61149"/>
    <lineage>
        <taxon>Eukaryota</taxon>
        <taxon>Viridiplantae</taxon>
        <taxon>Streptophyta</taxon>
        <taxon>Embryophyta</taxon>
        <taxon>Tracheophyta</taxon>
        <taxon>Spermatophyta</taxon>
        <taxon>Magnoliopsida</taxon>
        <taxon>eudicotyledons</taxon>
        <taxon>Gunneridae</taxon>
        <taxon>Pentapetalae</taxon>
        <taxon>rosids</taxon>
        <taxon>fabids</taxon>
        <taxon>Malpighiales</taxon>
        <taxon>Rhizophoraceae</taxon>
        <taxon>Rhizophora</taxon>
    </lineage>
</organism>
<accession>A0A2P2JCE4</accession>
<dbReference type="EMBL" id="GGEC01010658">
    <property type="protein sequence ID" value="MBW91141.1"/>
    <property type="molecule type" value="Transcribed_RNA"/>
</dbReference>
<proteinExistence type="predicted"/>
<reference evidence="1" key="1">
    <citation type="submission" date="2018-02" db="EMBL/GenBank/DDBJ databases">
        <title>Rhizophora mucronata_Transcriptome.</title>
        <authorList>
            <person name="Meera S.P."/>
            <person name="Sreeshan A."/>
            <person name="Augustine A."/>
        </authorList>
    </citation>
    <scope>NUCLEOTIDE SEQUENCE</scope>
    <source>
        <tissue evidence="1">Leaf</tissue>
    </source>
</reference>
<dbReference type="AlphaFoldDB" id="A0A2P2JCE4"/>
<evidence type="ECO:0000313" key="1">
    <source>
        <dbReference type="EMBL" id="MBW91141.1"/>
    </source>
</evidence>
<sequence>MLISFGVNLAGLVLQHSSVASILQLTSIFSTEISDA</sequence>
<protein>
    <submittedName>
        <fullName evidence="1">Uncharacterized protein</fullName>
    </submittedName>
</protein>